<dbReference type="GO" id="GO:0004806">
    <property type="term" value="F:triacylglycerol lipase activity"/>
    <property type="evidence" value="ECO:0007669"/>
    <property type="project" value="InterPro"/>
</dbReference>
<keyword evidence="1 4" id="KW-0378">Hydrolase</keyword>
<dbReference type="AlphaFoldDB" id="A0A9Q3ZGX1"/>
<evidence type="ECO:0000313" key="6">
    <source>
        <dbReference type="EMBL" id="MCE7507887.1"/>
    </source>
</evidence>
<dbReference type="EMBL" id="JAJVKT010000004">
    <property type="protein sequence ID" value="MCE7507887.1"/>
    <property type="molecule type" value="Genomic_DNA"/>
</dbReference>
<comment type="caution">
    <text evidence="4">Lacks conserved residue(s) required for the propagation of feature annotation.</text>
</comment>
<dbReference type="PANTHER" id="PTHR14226:SF10">
    <property type="entry name" value="TRIACYLGLYCEROL LIPASE 4-RELATED"/>
    <property type="match status" value="1"/>
</dbReference>
<dbReference type="CDD" id="cd07206">
    <property type="entry name" value="Pat_TGL3-4-5_SDP1"/>
    <property type="match status" value="1"/>
</dbReference>
<dbReference type="GO" id="GO:0016042">
    <property type="term" value="P:lipid catabolic process"/>
    <property type="evidence" value="ECO:0007669"/>
    <property type="project" value="UniProtKB-UniRule"/>
</dbReference>
<dbReference type="PROSITE" id="PS51635">
    <property type="entry name" value="PNPLA"/>
    <property type="match status" value="1"/>
</dbReference>
<dbReference type="KEGG" id="axe:P40_13605"/>
<evidence type="ECO:0000256" key="3">
    <source>
        <dbReference type="ARBA" id="ARBA00023098"/>
    </source>
</evidence>
<accession>A0A9Q3ZGX1</accession>
<keyword evidence="3 4" id="KW-0443">Lipid metabolism</keyword>
<evidence type="ECO:0000313" key="7">
    <source>
        <dbReference type="Proteomes" id="UP001107961"/>
    </source>
</evidence>
<gene>
    <name evidence="6" type="ORF">LZG35_04515</name>
</gene>
<dbReference type="Pfam" id="PF01734">
    <property type="entry name" value="Patatin"/>
    <property type="match status" value="1"/>
</dbReference>
<dbReference type="InterPro" id="IPR016035">
    <property type="entry name" value="Acyl_Trfase/lysoPLipase"/>
</dbReference>
<dbReference type="InterPro" id="IPR050301">
    <property type="entry name" value="NTE"/>
</dbReference>
<keyword evidence="2 4" id="KW-0442">Lipid degradation</keyword>
<organism evidence="6 7">
    <name type="scientific">Alloalcanivorax xenomutans</name>
    <dbReference type="NCBI Taxonomy" id="1094342"/>
    <lineage>
        <taxon>Bacteria</taxon>
        <taxon>Pseudomonadati</taxon>
        <taxon>Pseudomonadota</taxon>
        <taxon>Gammaproteobacteria</taxon>
        <taxon>Oceanospirillales</taxon>
        <taxon>Alcanivoracaceae</taxon>
        <taxon>Alloalcanivorax</taxon>
    </lineage>
</organism>
<dbReference type="Pfam" id="PF11815">
    <property type="entry name" value="DUF3336"/>
    <property type="match status" value="1"/>
</dbReference>
<dbReference type="GeneID" id="94687341"/>
<evidence type="ECO:0000259" key="5">
    <source>
        <dbReference type="PROSITE" id="PS51635"/>
    </source>
</evidence>
<feature type="short sequence motif" description="GXSXG" evidence="4">
    <location>
        <begin position="176"/>
        <end position="180"/>
    </location>
</feature>
<feature type="domain" description="PNPLA" evidence="5">
    <location>
        <begin position="145"/>
        <end position="331"/>
    </location>
</feature>
<feature type="active site" description="Nucleophile" evidence="4">
    <location>
        <position position="178"/>
    </location>
</feature>
<evidence type="ECO:0000256" key="1">
    <source>
        <dbReference type="ARBA" id="ARBA00022801"/>
    </source>
</evidence>
<dbReference type="Proteomes" id="UP001107961">
    <property type="component" value="Unassembled WGS sequence"/>
</dbReference>
<sequence length="502" mass="56929">MNRTLKQLERDIANATTYQAWLEASLEHDRISGADEWKDIDRSPHYDYELIRNRLWQIRQARERHNVNKLVFHLHEGLHGNLGNISNPALYRHSRVGTKHLIERYLDEVCAALNYLCDESFEQFGLKQKLDFFETTGQAFGQSGLMLSGGAALGLFHVGVVKSLWEQGLLPCVISGSSAGSIVASVVGTHSNDELAEKLRPENLYLEAFRAAGWKGLVRGTPVLDGDHLEACLEENIPDLTFEEAYRKTGREINITVSPYDRNQHSRLLNWRTSPNVLIRKASLASCAIPGIYPPVSLWAKNIDGERVPYIPGRKFVDGSIQDDLPVRRLARLFGVNHSIVSQTNPHVVPFLSRSESTDSSFSTLADWGVRNLSMNLNYALELAQRRVRSNDLGLLISKAQNVVKQRYIGDINLIPPRQPLNLLRILRNPSMDDVRNFISLGERTTWPKLDMIGNSTRISRTFLACRQRLDQLEERTLNRLQLAYSPDDPEHRRVSANDLSH</sequence>
<evidence type="ECO:0000256" key="4">
    <source>
        <dbReference type="PROSITE-ProRule" id="PRU01161"/>
    </source>
</evidence>
<dbReference type="SUPFAM" id="SSF52151">
    <property type="entry name" value="FabD/lysophospholipase-like"/>
    <property type="match status" value="1"/>
</dbReference>
<name>A0A9Q3ZGX1_9GAMM</name>
<feature type="active site" description="Proton acceptor" evidence="4">
    <location>
        <position position="318"/>
    </location>
</feature>
<proteinExistence type="predicted"/>
<comment type="caution">
    <text evidence="6">The sequence shown here is derived from an EMBL/GenBank/DDBJ whole genome shotgun (WGS) entry which is preliminary data.</text>
</comment>
<dbReference type="InterPro" id="IPR021771">
    <property type="entry name" value="Triacylglycerol_lipase_N"/>
</dbReference>
<dbReference type="Gene3D" id="3.40.1090.10">
    <property type="entry name" value="Cytosolic phospholipase A2 catalytic domain"/>
    <property type="match status" value="2"/>
</dbReference>
<dbReference type="RefSeq" id="WP_022996479.1">
    <property type="nucleotide sequence ID" value="NZ_CBDDTQ010000005.1"/>
</dbReference>
<evidence type="ECO:0000256" key="2">
    <source>
        <dbReference type="ARBA" id="ARBA00022963"/>
    </source>
</evidence>
<reference evidence="6" key="1">
    <citation type="submission" date="2022-01" db="EMBL/GenBank/DDBJ databases">
        <authorList>
            <person name="Karlyshev A.V."/>
            <person name="Jaspars M."/>
        </authorList>
    </citation>
    <scope>NUCLEOTIDE SEQUENCE</scope>
    <source>
        <strain evidence="6">AGSA3-2</strain>
    </source>
</reference>
<dbReference type="InterPro" id="IPR002641">
    <property type="entry name" value="PNPLA_dom"/>
</dbReference>
<protein>
    <submittedName>
        <fullName evidence="6">DUF3336 domain-containing protein</fullName>
    </submittedName>
</protein>
<keyword evidence="7" id="KW-1185">Reference proteome</keyword>
<dbReference type="PANTHER" id="PTHR14226">
    <property type="entry name" value="NEUROPATHY TARGET ESTERASE/SWISS CHEESE D.MELANOGASTER"/>
    <property type="match status" value="1"/>
</dbReference>